<dbReference type="AlphaFoldDB" id="A0A2U1FDC6"/>
<protein>
    <submittedName>
        <fullName evidence="2">Uncharacterized protein</fullName>
    </submittedName>
</protein>
<evidence type="ECO:0000313" key="2">
    <source>
        <dbReference type="EMBL" id="PVZ10159.1"/>
    </source>
</evidence>
<gene>
    <name evidence="2" type="ORF">C8D89_105236</name>
</gene>
<evidence type="ECO:0000313" key="3">
    <source>
        <dbReference type="Proteomes" id="UP000245639"/>
    </source>
</evidence>
<name>A0A2U1FDC6_9PSEU</name>
<dbReference type="Proteomes" id="UP000245639">
    <property type="component" value="Unassembled WGS sequence"/>
</dbReference>
<keyword evidence="3" id="KW-1185">Reference proteome</keyword>
<comment type="caution">
    <text evidence="2">The sequence shown here is derived from an EMBL/GenBank/DDBJ whole genome shotgun (WGS) entry which is preliminary data.</text>
</comment>
<feature type="region of interest" description="Disordered" evidence="1">
    <location>
        <begin position="66"/>
        <end position="113"/>
    </location>
</feature>
<organism evidence="2 3">
    <name type="scientific">Actinomycetospora cinnamomea</name>
    <dbReference type="NCBI Taxonomy" id="663609"/>
    <lineage>
        <taxon>Bacteria</taxon>
        <taxon>Bacillati</taxon>
        <taxon>Actinomycetota</taxon>
        <taxon>Actinomycetes</taxon>
        <taxon>Pseudonocardiales</taxon>
        <taxon>Pseudonocardiaceae</taxon>
        <taxon>Actinomycetospora</taxon>
    </lineage>
</organism>
<dbReference type="RefSeq" id="WP_116708398.1">
    <property type="nucleotide sequence ID" value="NZ_QEKW01000005.1"/>
</dbReference>
<reference evidence="2 3" key="1">
    <citation type="submission" date="2018-04" db="EMBL/GenBank/DDBJ databases">
        <title>Genomic Encyclopedia of Type Strains, Phase IV (KMG-IV): sequencing the most valuable type-strain genomes for metagenomic binning, comparative biology and taxonomic classification.</title>
        <authorList>
            <person name="Goeker M."/>
        </authorList>
    </citation>
    <scope>NUCLEOTIDE SEQUENCE [LARGE SCALE GENOMIC DNA]</scope>
    <source>
        <strain evidence="2 3">DSM 45771</strain>
    </source>
</reference>
<evidence type="ECO:0000256" key="1">
    <source>
        <dbReference type="SAM" id="MobiDB-lite"/>
    </source>
</evidence>
<proteinExistence type="predicted"/>
<sequence>MRSYGRGFVTAVDPYRDNPPDEDGDVVCAGCGAVFPGLDALAAAGLLAYPERCRECRATEREQVASSAGLLSVPGDPSRVQRSTLADREEARRRARISAGVRAAKARREAARS</sequence>
<dbReference type="EMBL" id="QEKW01000005">
    <property type="protein sequence ID" value="PVZ10159.1"/>
    <property type="molecule type" value="Genomic_DNA"/>
</dbReference>
<accession>A0A2U1FDC6</accession>